<dbReference type="AlphaFoldDB" id="A0A1Z5JWV1"/>
<proteinExistence type="predicted"/>
<dbReference type="Gene3D" id="2.30.110.10">
    <property type="entry name" value="Electron Transport, Fmn-binding Protein, Chain A"/>
    <property type="match status" value="1"/>
</dbReference>
<comment type="caution">
    <text evidence="2">The sequence shown here is derived from an EMBL/GenBank/DDBJ whole genome shotgun (WGS) entry which is preliminary data.</text>
</comment>
<evidence type="ECO:0000256" key="1">
    <source>
        <dbReference type="SAM" id="MobiDB-lite"/>
    </source>
</evidence>
<dbReference type="InParanoid" id="A0A1Z5JWV1"/>
<dbReference type="OrthoDB" id="43073at2759"/>
<protein>
    <submittedName>
        <fullName evidence="2">Uncharacterized protein</fullName>
    </submittedName>
</protein>
<dbReference type="EMBL" id="BDSP01000131">
    <property type="protein sequence ID" value="GAX18494.1"/>
    <property type="molecule type" value="Genomic_DNA"/>
</dbReference>
<evidence type="ECO:0000313" key="2">
    <source>
        <dbReference type="EMBL" id="GAX18494.1"/>
    </source>
</evidence>
<name>A0A1Z5JWV1_FISSO</name>
<feature type="region of interest" description="Disordered" evidence="1">
    <location>
        <begin position="231"/>
        <end position="252"/>
    </location>
</feature>
<sequence>MIRVARGLLKTSSATFSRRSVATKSPGSNPLEILRQECSGRKLCDEQGYRLNDAHWVCAVAVPMEDKAPNLRTVHILRVSPAGFDMIFKAGGATAQKLLESTPVSLLHTQGRFVPGESAEQYRGEGNCVPIPLADLQEELPVFSLTGMMASRRWAAEAGNPTDTRQGTGVKAHWTQILQQTRQDLENDRISMEEMEECVQAFRFRPDRLEYMAGTPGALMWDRWEWMSESKETPTSVDDPIEWGTPRNLVPH</sequence>
<dbReference type="InterPro" id="IPR012349">
    <property type="entry name" value="Split_barrel_FMN-bd"/>
</dbReference>
<keyword evidence="3" id="KW-1185">Reference proteome</keyword>
<reference evidence="2 3" key="1">
    <citation type="journal article" date="2015" name="Plant Cell">
        <title>Oil accumulation by the oleaginous diatom Fistulifera solaris as revealed by the genome and transcriptome.</title>
        <authorList>
            <person name="Tanaka T."/>
            <person name="Maeda Y."/>
            <person name="Veluchamy A."/>
            <person name="Tanaka M."/>
            <person name="Abida H."/>
            <person name="Marechal E."/>
            <person name="Bowler C."/>
            <person name="Muto M."/>
            <person name="Sunaga Y."/>
            <person name="Tanaka M."/>
            <person name="Yoshino T."/>
            <person name="Taniguchi T."/>
            <person name="Fukuda Y."/>
            <person name="Nemoto M."/>
            <person name="Matsumoto M."/>
            <person name="Wong P.S."/>
            <person name="Aburatani S."/>
            <person name="Fujibuchi W."/>
        </authorList>
    </citation>
    <scope>NUCLEOTIDE SEQUENCE [LARGE SCALE GENOMIC DNA]</scope>
    <source>
        <strain evidence="2 3">JPCC DA0580</strain>
    </source>
</reference>
<gene>
    <name evidence="2" type="ORF">FisN_10Hh308</name>
</gene>
<organism evidence="2 3">
    <name type="scientific">Fistulifera solaris</name>
    <name type="common">Oleaginous diatom</name>
    <dbReference type="NCBI Taxonomy" id="1519565"/>
    <lineage>
        <taxon>Eukaryota</taxon>
        <taxon>Sar</taxon>
        <taxon>Stramenopiles</taxon>
        <taxon>Ochrophyta</taxon>
        <taxon>Bacillariophyta</taxon>
        <taxon>Bacillariophyceae</taxon>
        <taxon>Bacillariophycidae</taxon>
        <taxon>Naviculales</taxon>
        <taxon>Naviculaceae</taxon>
        <taxon>Fistulifera</taxon>
    </lineage>
</organism>
<accession>A0A1Z5JWV1</accession>
<evidence type="ECO:0000313" key="3">
    <source>
        <dbReference type="Proteomes" id="UP000198406"/>
    </source>
</evidence>
<dbReference type="Proteomes" id="UP000198406">
    <property type="component" value="Unassembled WGS sequence"/>
</dbReference>